<evidence type="ECO:0000259" key="1">
    <source>
        <dbReference type="Pfam" id="PF01425"/>
    </source>
</evidence>
<dbReference type="Pfam" id="PF01425">
    <property type="entry name" value="Amidase"/>
    <property type="match status" value="1"/>
</dbReference>
<feature type="domain" description="Amidase" evidence="1">
    <location>
        <begin position="159"/>
        <end position="206"/>
    </location>
</feature>
<dbReference type="AlphaFoldDB" id="A0A6J8B8F2"/>
<evidence type="ECO:0000313" key="2">
    <source>
        <dbReference type="EMBL" id="CAC5380165.1"/>
    </source>
</evidence>
<organism evidence="2 3">
    <name type="scientific">Mytilus coruscus</name>
    <name type="common">Sea mussel</name>
    <dbReference type="NCBI Taxonomy" id="42192"/>
    <lineage>
        <taxon>Eukaryota</taxon>
        <taxon>Metazoa</taxon>
        <taxon>Spiralia</taxon>
        <taxon>Lophotrochozoa</taxon>
        <taxon>Mollusca</taxon>
        <taxon>Bivalvia</taxon>
        <taxon>Autobranchia</taxon>
        <taxon>Pteriomorphia</taxon>
        <taxon>Mytilida</taxon>
        <taxon>Mytiloidea</taxon>
        <taxon>Mytilidae</taxon>
        <taxon>Mytilinae</taxon>
        <taxon>Mytilus</taxon>
    </lineage>
</organism>
<protein>
    <submittedName>
        <fullName evidence="2">E3.5.1.4</fullName>
        <ecNumber evidence="2">3.5.1.4</ecNumber>
    </submittedName>
</protein>
<dbReference type="PANTHER" id="PTHR11895">
    <property type="entry name" value="TRANSAMIDASE"/>
    <property type="match status" value="1"/>
</dbReference>
<proteinExistence type="predicted"/>
<accession>A0A6J8B8F2</accession>
<dbReference type="Gene3D" id="3.90.1300.10">
    <property type="entry name" value="Amidase signature (AS) domain"/>
    <property type="match status" value="1"/>
</dbReference>
<dbReference type="OrthoDB" id="6158386at2759"/>
<reference evidence="2 3" key="1">
    <citation type="submission" date="2020-06" db="EMBL/GenBank/DDBJ databases">
        <authorList>
            <person name="Li R."/>
            <person name="Bekaert M."/>
        </authorList>
    </citation>
    <scope>NUCLEOTIDE SEQUENCE [LARGE SCALE GENOMIC DNA]</scope>
    <source>
        <strain evidence="3">wild</strain>
    </source>
</reference>
<keyword evidence="3" id="KW-1185">Reference proteome</keyword>
<dbReference type="InterPro" id="IPR023631">
    <property type="entry name" value="Amidase_dom"/>
</dbReference>
<dbReference type="InterPro" id="IPR000120">
    <property type="entry name" value="Amidase"/>
</dbReference>
<dbReference type="SUPFAM" id="SSF75304">
    <property type="entry name" value="Amidase signature (AS) enzymes"/>
    <property type="match status" value="1"/>
</dbReference>
<name>A0A6J8B8F2_MYTCO</name>
<dbReference type="InterPro" id="IPR036928">
    <property type="entry name" value="AS_sf"/>
</dbReference>
<dbReference type="EC" id="3.5.1.4" evidence="2"/>
<sequence length="219" mass="24380">MARTVKDCALLLEVIAGYDEGRDPRQIPNIEIPSYSQLVDDGVKGLKIGLVKEGFSFKEMEDDVAKLDTSIPIHDDGLAIWTPAAFEGTYKCMVQGNGTGYHWKGHYPTSMQEAYARGLATRPHDMSFALKLVVIIAEYIIKNYQIKFYAKNDLHEIIRLTFDMIKNTTPFDSTGHPALSINAGFSEGLPVGMMIVGKKFDEATVLKVARAFEKTRDGK</sequence>
<dbReference type="Proteomes" id="UP000507470">
    <property type="component" value="Unassembled WGS sequence"/>
</dbReference>
<evidence type="ECO:0000313" key="3">
    <source>
        <dbReference type="Proteomes" id="UP000507470"/>
    </source>
</evidence>
<dbReference type="EMBL" id="CACVKT020002843">
    <property type="protein sequence ID" value="CAC5380165.1"/>
    <property type="molecule type" value="Genomic_DNA"/>
</dbReference>
<dbReference type="PANTHER" id="PTHR11895:SF170">
    <property type="entry name" value="AMIDASE"/>
    <property type="match status" value="1"/>
</dbReference>
<gene>
    <name evidence="2" type="ORF">MCOR_16150</name>
</gene>
<dbReference type="GO" id="GO:0004040">
    <property type="term" value="F:amidase activity"/>
    <property type="evidence" value="ECO:0007669"/>
    <property type="project" value="UniProtKB-EC"/>
</dbReference>
<keyword evidence="2" id="KW-0378">Hydrolase</keyword>